<keyword evidence="5" id="KW-0238">DNA-binding</keyword>
<dbReference type="InterPro" id="IPR002126">
    <property type="entry name" value="Cadherin-like_dom"/>
</dbReference>
<dbReference type="Proteomes" id="UP001444071">
    <property type="component" value="Unassembled WGS sequence"/>
</dbReference>
<evidence type="ECO:0000256" key="3">
    <source>
        <dbReference type="PROSITE-ProRule" id="PRU00043"/>
    </source>
</evidence>
<dbReference type="GO" id="GO:0003677">
    <property type="term" value="F:DNA binding"/>
    <property type="evidence" value="ECO:0007669"/>
    <property type="project" value="UniProtKB-KW"/>
</dbReference>
<evidence type="ECO:0000313" key="5">
    <source>
        <dbReference type="EMBL" id="MEQ2275832.1"/>
    </source>
</evidence>
<keyword evidence="3" id="KW-0106">Calcium</keyword>
<keyword evidence="2" id="KW-0472">Membrane</keyword>
<organism evidence="5 6">
    <name type="scientific">Xenotaenia resolanae</name>
    <dbReference type="NCBI Taxonomy" id="208358"/>
    <lineage>
        <taxon>Eukaryota</taxon>
        <taxon>Metazoa</taxon>
        <taxon>Chordata</taxon>
        <taxon>Craniata</taxon>
        <taxon>Vertebrata</taxon>
        <taxon>Euteleostomi</taxon>
        <taxon>Actinopterygii</taxon>
        <taxon>Neopterygii</taxon>
        <taxon>Teleostei</taxon>
        <taxon>Neoteleostei</taxon>
        <taxon>Acanthomorphata</taxon>
        <taxon>Ovalentaria</taxon>
        <taxon>Atherinomorphae</taxon>
        <taxon>Cyprinodontiformes</taxon>
        <taxon>Goodeidae</taxon>
        <taxon>Xenotaenia</taxon>
    </lineage>
</organism>
<feature type="non-terminal residue" evidence="5">
    <location>
        <position position="52"/>
    </location>
</feature>
<feature type="non-terminal residue" evidence="5">
    <location>
        <position position="1"/>
    </location>
</feature>
<dbReference type="Pfam" id="PF00028">
    <property type="entry name" value="Cadherin"/>
    <property type="match status" value="1"/>
</dbReference>
<protein>
    <submittedName>
        <fullName evidence="5">Chromodomain-helicase DNA-binding protein</fullName>
    </submittedName>
</protein>
<feature type="domain" description="Cadherin" evidence="4">
    <location>
        <begin position="3"/>
        <end position="51"/>
    </location>
</feature>
<evidence type="ECO:0000256" key="1">
    <source>
        <dbReference type="ARBA" id="ARBA00004370"/>
    </source>
</evidence>
<evidence type="ECO:0000313" key="6">
    <source>
        <dbReference type="Proteomes" id="UP001444071"/>
    </source>
</evidence>
<dbReference type="EMBL" id="JAHRIM010083008">
    <property type="protein sequence ID" value="MEQ2275832.1"/>
    <property type="molecule type" value="Genomic_DNA"/>
</dbReference>
<sequence length="52" mass="5759">IRSNKDQNVMLRYSVTGPGADQPPTGIFVINPISGQLSVIKPLDREHISNFH</sequence>
<proteinExistence type="predicted"/>
<keyword evidence="6" id="KW-1185">Reference proteome</keyword>
<accession>A0ABV0X3E1</accession>
<evidence type="ECO:0000256" key="2">
    <source>
        <dbReference type="ARBA" id="ARBA00023136"/>
    </source>
</evidence>
<evidence type="ECO:0000259" key="4">
    <source>
        <dbReference type="PROSITE" id="PS50268"/>
    </source>
</evidence>
<name>A0ABV0X3E1_9TELE</name>
<dbReference type="PROSITE" id="PS50268">
    <property type="entry name" value="CADHERIN_2"/>
    <property type="match status" value="1"/>
</dbReference>
<dbReference type="InterPro" id="IPR015919">
    <property type="entry name" value="Cadherin-like_sf"/>
</dbReference>
<gene>
    <name evidence="5" type="primary">CDH2_2</name>
    <name evidence="5" type="ORF">XENORESO_009425</name>
</gene>
<dbReference type="Gene3D" id="2.60.40.60">
    <property type="entry name" value="Cadherins"/>
    <property type="match status" value="1"/>
</dbReference>
<dbReference type="CDD" id="cd11304">
    <property type="entry name" value="Cadherin_repeat"/>
    <property type="match status" value="1"/>
</dbReference>
<comment type="caution">
    <text evidence="5">The sequence shown here is derived from an EMBL/GenBank/DDBJ whole genome shotgun (WGS) entry which is preliminary data.</text>
</comment>
<dbReference type="SUPFAM" id="SSF49313">
    <property type="entry name" value="Cadherin-like"/>
    <property type="match status" value="1"/>
</dbReference>
<comment type="subcellular location">
    <subcellularLocation>
        <location evidence="1">Membrane</location>
    </subcellularLocation>
</comment>
<reference evidence="5 6" key="1">
    <citation type="submission" date="2021-06" db="EMBL/GenBank/DDBJ databases">
        <authorList>
            <person name="Palmer J.M."/>
        </authorList>
    </citation>
    <scope>NUCLEOTIDE SEQUENCE [LARGE SCALE GENOMIC DNA]</scope>
    <source>
        <strain evidence="5 6">XR_2019</strain>
        <tissue evidence="5">Muscle</tissue>
    </source>
</reference>